<dbReference type="SUPFAM" id="SSF53098">
    <property type="entry name" value="Ribonuclease H-like"/>
    <property type="match status" value="1"/>
</dbReference>
<feature type="domain" description="RNase H type-1" evidence="1">
    <location>
        <begin position="4"/>
        <end position="83"/>
    </location>
</feature>
<sequence length="114" mass="13263">MRCEIFALWRGLVLSWEYGIKRVVCETNSKDAFLTVQSGNQLVAHDDVDLIEKIRDLCNRDWQVHFNLVLREANAVVDFMAKRGAIEDEEYVEWIHPWSDLQALVLRDSSELGL</sequence>
<evidence type="ECO:0000313" key="2">
    <source>
        <dbReference type="EMBL" id="MED6137571.1"/>
    </source>
</evidence>
<dbReference type="InterPro" id="IPR036397">
    <property type="entry name" value="RNaseH_sf"/>
</dbReference>
<dbReference type="EMBL" id="JASCZI010061086">
    <property type="protein sequence ID" value="MED6137571.1"/>
    <property type="molecule type" value="Genomic_DNA"/>
</dbReference>
<reference evidence="2 3" key="1">
    <citation type="journal article" date="2023" name="Plants (Basel)">
        <title>Bridging the Gap: Combining Genomics and Transcriptomics Approaches to Understand Stylosanthes scabra, an Orphan Legume from the Brazilian Caatinga.</title>
        <authorList>
            <person name="Ferreira-Neto J.R.C."/>
            <person name="da Silva M.D."/>
            <person name="Binneck E."/>
            <person name="de Melo N.F."/>
            <person name="da Silva R.H."/>
            <person name="de Melo A.L.T.M."/>
            <person name="Pandolfi V."/>
            <person name="Bustamante F.O."/>
            <person name="Brasileiro-Vidal A.C."/>
            <person name="Benko-Iseppon A.M."/>
        </authorList>
    </citation>
    <scope>NUCLEOTIDE SEQUENCE [LARGE SCALE GENOMIC DNA]</scope>
    <source>
        <tissue evidence="2">Leaves</tissue>
    </source>
</reference>
<dbReference type="InterPro" id="IPR044730">
    <property type="entry name" value="RNase_H-like_dom_plant"/>
</dbReference>
<accession>A0ABU6SM84</accession>
<dbReference type="Gene3D" id="3.30.420.10">
    <property type="entry name" value="Ribonuclease H-like superfamily/Ribonuclease H"/>
    <property type="match status" value="1"/>
</dbReference>
<dbReference type="CDD" id="cd06222">
    <property type="entry name" value="RNase_H_like"/>
    <property type="match status" value="1"/>
</dbReference>
<name>A0ABU6SM84_9FABA</name>
<dbReference type="InterPro" id="IPR012337">
    <property type="entry name" value="RNaseH-like_sf"/>
</dbReference>
<gene>
    <name evidence="2" type="ORF">PIB30_066192</name>
</gene>
<dbReference type="Pfam" id="PF13456">
    <property type="entry name" value="RVT_3"/>
    <property type="match status" value="1"/>
</dbReference>
<dbReference type="PANTHER" id="PTHR34023:SF4">
    <property type="entry name" value="RNASE H TYPE-1 DOMAIN-CONTAINING PROTEIN"/>
    <property type="match status" value="1"/>
</dbReference>
<keyword evidence="3" id="KW-1185">Reference proteome</keyword>
<evidence type="ECO:0000259" key="1">
    <source>
        <dbReference type="Pfam" id="PF13456"/>
    </source>
</evidence>
<evidence type="ECO:0000313" key="3">
    <source>
        <dbReference type="Proteomes" id="UP001341840"/>
    </source>
</evidence>
<proteinExistence type="predicted"/>
<protein>
    <recommendedName>
        <fullName evidence="1">RNase H type-1 domain-containing protein</fullName>
    </recommendedName>
</protein>
<dbReference type="Proteomes" id="UP001341840">
    <property type="component" value="Unassembled WGS sequence"/>
</dbReference>
<dbReference type="InterPro" id="IPR002156">
    <property type="entry name" value="RNaseH_domain"/>
</dbReference>
<organism evidence="2 3">
    <name type="scientific">Stylosanthes scabra</name>
    <dbReference type="NCBI Taxonomy" id="79078"/>
    <lineage>
        <taxon>Eukaryota</taxon>
        <taxon>Viridiplantae</taxon>
        <taxon>Streptophyta</taxon>
        <taxon>Embryophyta</taxon>
        <taxon>Tracheophyta</taxon>
        <taxon>Spermatophyta</taxon>
        <taxon>Magnoliopsida</taxon>
        <taxon>eudicotyledons</taxon>
        <taxon>Gunneridae</taxon>
        <taxon>Pentapetalae</taxon>
        <taxon>rosids</taxon>
        <taxon>fabids</taxon>
        <taxon>Fabales</taxon>
        <taxon>Fabaceae</taxon>
        <taxon>Papilionoideae</taxon>
        <taxon>50 kb inversion clade</taxon>
        <taxon>dalbergioids sensu lato</taxon>
        <taxon>Dalbergieae</taxon>
        <taxon>Pterocarpus clade</taxon>
        <taxon>Stylosanthes</taxon>
    </lineage>
</organism>
<comment type="caution">
    <text evidence="2">The sequence shown here is derived from an EMBL/GenBank/DDBJ whole genome shotgun (WGS) entry which is preliminary data.</text>
</comment>
<dbReference type="PANTHER" id="PTHR34023">
    <property type="entry name" value="RNASE H DOMAIN-CONTAINING PROTEIN"/>
    <property type="match status" value="1"/>
</dbReference>